<dbReference type="eggNOG" id="ENOG502SXXQ">
    <property type="taxonomic scope" value="Eukaryota"/>
</dbReference>
<keyword evidence="3" id="KW-1185">Reference proteome</keyword>
<dbReference type="PANTHER" id="PTHR31111:SF37">
    <property type="entry name" value="F-BOX ONLY PROTEIN 8"/>
    <property type="match status" value="1"/>
</dbReference>
<dbReference type="OMA" id="SSHKCHY"/>
<evidence type="ECO:0000313" key="2">
    <source>
        <dbReference type="EMBL" id="KFK27961.1"/>
    </source>
</evidence>
<reference evidence="3" key="1">
    <citation type="journal article" date="2015" name="Nat. Plants">
        <title>Genome expansion of Arabis alpina linked with retrotransposition and reduced symmetric DNA methylation.</title>
        <authorList>
            <person name="Willing E.M."/>
            <person name="Rawat V."/>
            <person name="Mandakova T."/>
            <person name="Maumus F."/>
            <person name="James G.V."/>
            <person name="Nordstroem K.J."/>
            <person name="Becker C."/>
            <person name="Warthmann N."/>
            <person name="Chica C."/>
            <person name="Szarzynska B."/>
            <person name="Zytnicki M."/>
            <person name="Albani M.C."/>
            <person name="Kiefer C."/>
            <person name="Bergonzi S."/>
            <person name="Castaings L."/>
            <person name="Mateos J.L."/>
            <person name="Berns M.C."/>
            <person name="Bujdoso N."/>
            <person name="Piofczyk T."/>
            <person name="de Lorenzo L."/>
            <person name="Barrero-Sicilia C."/>
            <person name="Mateos I."/>
            <person name="Piednoel M."/>
            <person name="Hagmann J."/>
            <person name="Chen-Min-Tao R."/>
            <person name="Iglesias-Fernandez R."/>
            <person name="Schuster S.C."/>
            <person name="Alonso-Blanco C."/>
            <person name="Roudier F."/>
            <person name="Carbonero P."/>
            <person name="Paz-Ares J."/>
            <person name="Davis S.J."/>
            <person name="Pecinka A."/>
            <person name="Quesneville H."/>
            <person name="Colot V."/>
            <person name="Lysak M.A."/>
            <person name="Weigel D."/>
            <person name="Coupland G."/>
            <person name="Schneeberger K."/>
        </authorList>
    </citation>
    <scope>NUCLEOTIDE SEQUENCE [LARGE SCALE GENOMIC DNA]</scope>
    <source>
        <strain evidence="3">cv. Pajares</strain>
    </source>
</reference>
<name>A0A087GDK9_ARAAL</name>
<dbReference type="InterPro" id="IPR017451">
    <property type="entry name" value="F-box-assoc_interact_dom"/>
</dbReference>
<accession>A0A087GDK9</accession>
<dbReference type="InterPro" id="IPR001810">
    <property type="entry name" value="F-box_dom"/>
</dbReference>
<dbReference type="PANTHER" id="PTHR31111">
    <property type="entry name" value="BNAA05G37150D PROTEIN-RELATED"/>
    <property type="match status" value="1"/>
</dbReference>
<dbReference type="Gramene" id="KFK27961">
    <property type="protein sequence ID" value="KFK27961"/>
    <property type="gene ID" value="AALP_AA8G453800"/>
</dbReference>
<organism evidence="2 3">
    <name type="scientific">Arabis alpina</name>
    <name type="common">Alpine rock-cress</name>
    <dbReference type="NCBI Taxonomy" id="50452"/>
    <lineage>
        <taxon>Eukaryota</taxon>
        <taxon>Viridiplantae</taxon>
        <taxon>Streptophyta</taxon>
        <taxon>Embryophyta</taxon>
        <taxon>Tracheophyta</taxon>
        <taxon>Spermatophyta</taxon>
        <taxon>Magnoliopsida</taxon>
        <taxon>eudicotyledons</taxon>
        <taxon>Gunneridae</taxon>
        <taxon>Pentapetalae</taxon>
        <taxon>rosids</taxon>
        <taxon>malvids</taxon>
        <taxon>Brassicales</taxon>
        <taxon>Brassicaceae</taxon>
        <taxon>Arabideae</taxon>
        <taxon>Arabis</taxon>
    </lineage>
</organism>
<protein>
    <recommendedName>
        <fullName evidence="1">F-box domain-containing protein</fullName>
    </recommendedName>
</protein>
<sequence length="353" mass="40160">MSMPLDLKIEILTRLPSKSLMRFKCVSKLWFSIIRCRYLTNRHFTLASPPRSPRLYVSLVDHQHDCDSMEVCHNPGKSLLVSLSRNNADSFDKDLSMPARQSLTLPAVKSNIFDQEVRHKYVDYFLGHDHVLDQYKVVCTVSIASNEFTRITTEHWVFVLEVGGSWKRIEFNQPHLPTDPGASVCINGVIHYLAGTGSVHHDIVVSFDVRSEEFSMIQTPRDVTEITKSMGFIEYGGKPAILDHSDLVDNGSVELWVLQDGGKWSRKSPVLQPCHMHLVNNISGVLVQGTTRNGEVILEPLSEPFHCCILYYDLQKNDLRKVEIRGIPDQEFTDPSIDLKLMDKSESIMHLEI</sequence>
<dbReference type="SUPFAM" id="SSF81383">
    <property type="entry name" value="F-box domain"/>
    <property type="match status" value="1"/>
</dbReference>
<dbReference type="Proteomes" id="UP000029120">
    <property type="component" value="Chromosome 8"/>
</dbReference>
<feature type="domain" description="F-box" evidence="1">
    <location>
        <begin position="1"/>
        <end position="47"/>
    </location>
</feature>
<dbReference type="InterPro" id="IPR036047">
    <property type="entry name" value="F-box-like_dom_sf"/>
</dbReference>
<dbReference type="PROSITE" id="PS50181">
    <property type="entry name" value="FBOX"/>
    <property type="match status" value="1"/>
</dbReference>
<dbReference type="Pfam" id="PF00646">
    <property type="entry name" value="F-box"/>
    <property type="match status" value="1"/>
</dbReference>
<dbReference type="NCBIfam" id="TIGR01640">
    <property type="entry name" value="F_box_assoc_1"/>
    <property type="match status" value="1"/>
</dbReference>
<dbReference type="SMART" id="SM00256">
    <property type="entry name" value="FBOX"/>
    <property type="match status" value="1"/>
</dbReference>
<dbReference type="EMBL" id="CM002876">
    <property type="protein sequence ID" value="KFK27961.1"/>
    <property type="molecule type" value="Genomic_DNA"/>
</dbReference>
<proteinExistence type="predicted"/>
<dbReference type="Pfam" id="PF08268">
    <property type="entry name" value="FBA_3"/>
    <property type="match status" value="1"/>
</dbReference>
<dbReference type="OrthoDB" id="687122at2759"/>
<evidence type="ECO:0000259" key="1">
    <source>
        <dbReference type="PROSITE" id="PS50181"/>
    </source>
</evidence>
<dbReference type="AlphaFoldDB" id="A0A087GDK9"/>
<evidence type="ECO:0000313" key="3">
    <source>
        <dbReference type="Proteomes" id="UP000029120"/>
    </source>
</evidence>
<gene>
    <name evidence="2" type="ordered locus">AALP_Aa8g453800</name>
</gene>
<dbReference type="InterPro" id="IPR013187">
    <property type="entry name" value="F-box-assoc_dom_typ3"/>
</dbReference>